<sequence length="673" mass="75538">MLPVVRRCGETSLLKWISQSKIYKRTVQNHTTSHILMRQRRMKRFPVFSSSKKTIITRADKDTTDLSEFTTDRIRNFCIIAHIDHGKSTLADRLLEMTGAIAKSDRNKQVLDKLQVERDRGITVKAQTASLFYNHQGQQYLLNLIDTPGHVDFNYEVSRSISACQGVLLIVDANQGVQAQTVANFYLAFEAELTVIPVINKIDLKNADPERVGSQIEKLFDIPREECIKISAKLGTNVEKVLEAVVDRIPPPVARTDDPFKALVFDSSFNHYRGVIANIAVFGGQVRKGDRIVSAHLGKTYEVNELGLLRPEEHQTQGLSAGQVGYIIAGMKDVKEAQIGDTLYHREQPVEALPGFKPARAMVFAGMYPMDQSEYQGLRSAIERLTLNDSSVSVQRDSSIALGAGWRLGFLGLLHMEVFNQRLEQEYNASVIVTAPTVPYKAILSSAKLIKEHGSEEITIVNPVQFPDRSVVSEYLEPVVLGTIITPDTYTGKIISLCLSRRAVQKNMVYIDDQRVMMKYLFPLNEIVVDFYDLLKSLSSGYASFDYENAGYQSADLIKLDILLNGLPVEELTTIAHKDRAYTTGKAMCERLQDAIPRQMFEIAVQAAIGSKVIARETIKAYRKNVLAKCYGGDISRKMKLLKKQAEGKKKMRLIGRVEVPKDAFINVLKRDK</sequence>
<dbReference type="PANTHER" id="PTHR43512:SF7">
    <property type="entry name" value="TRANSLATION FACTOR GUF1, MITOCHONDRIAL"/>
    <property type="match status" value="1"/>
</dbReference>
<evidence type="ECO:0000256" key="8">
    <source>
        <dbReference type="ARBA" id="ARBA00049117"/>
    </source>
</evidence>
<dbReference type="AlphaFoldDB" id="A0AAV1FCC2"/>
<dbReference type="CDD" id="cd16260">
    <property type="entry name" value="EF4_III"/>
    <property type="match status" value="1"/>
</dbReference>
<dbReference type="SUPFAM" id="SSF50447">
    <property type="entry name" value="Translation proteins"/>
    <property type="match status" value="1"/>
</dbReference>
<dbReference type="PANTHER" id="PTHR43512">
    <property type="entry name" value="TRANSLATION FACTOR GUF1-RELATED"/>
    <property type="match status" value="1"/>
</dbReference>
<keyword evidence="3 9" id="KW-0999">Mitochondrion inner membrane</keyword>
<dbReference type="Gene3D" id="3.30.70.870">
    <property type="entry name" value="Elongation Factor G (Translational Gtpase), domain 3"/>
    <property type="match status" value="1"/>
</dbReference>
<dbReference type="Pfam" id="PF00009">
    <property type="entry name" value="GTP_EFTU"/>
    <property type="match status" value="1"/>
</dbReference>
<protein>
    <submittedName>
        <fullName evidence="11">Translation factor Guf1, mitochondrial</fullName>
    </submittedName>
</protein>
<dbReference type="SUPFAM" id="SSF52540">
    <property type="entry name" value="P-loop containing nucleoside triphosphate hydrolases"/>
    <property type="match status" value="1"/>
</dbReference>
<keyword evidence="2 9" id="KW-0547">Nucleotide-binding</keyword>
<dbReference type="NCBIfam" id="TIGR00231">
    <property type="entry name" value="small_GTP"/>
    <property type="match status" value="1"/>
</dbReference>
<feature type="binding site" evidence="9">
    <location>
        <begin position="146"/>
        <end position="150"/>
    </location>
    <ligand>
        <name>GTP</name>
        <dbReference type="ChEBI" id="CHEBI:37565"/>
    </ligand>
</feature>
<dbReference type="Gene3D" id="3.40.50.300">
    <property type="entry name" value="P-loop containing nucleotide triphosphate hydrolases"/>
    <property type="match status" value="1"/>
</dbReference>
<dbReference type="GO" id="GO:0006412">
    <property type="term" value="P:translation"/>
    <property type="evidence" value="ECO:0007669"/>
    <property type="project" value="UniProtKB-KW"/>
</dbReference>
<dbReference type="InterPro" id="IPR000795">
    <property type="entry name" value="T_Tr_GTP-bd_dom"/>
</dbReference>
<dbReference type="InterPro" id="IPR038363">
    <property type="entry name" value="LepA_C_sf"/>
</dbReference>
<dbReference type="InterPro" id="IPR000640">
    <property type="entry name" value="EFG_V-like"/>
</dbReference>
<dbReference type="Gene3D" id="3.30.70.240">
    <property type="match status" value="1"/>
</dbReference>
<dbReference type="FunFam" id="3.30.70.240:FF:000007">
    <property type="entry name" value="Translation factor GUF1, mitochondrial"/>
    <property type="match status" value="1"/>
</dbReference>
<dbReference type="InterPro" id="IPR009000">
    <property type="entry name" value="Transl_B-barrel_sf"/>
</dbReference>
<comment type="function">
    <text evidence="9">Promotes mitochondrial protein synthesis. May act as a fidelity factor of the translation reaction, by catalyzing a one-codon backward translocation of tRNAs on improperly translocated ribosomes. Binds to mitochondrial ribosomes in a GTP-dependent manner.</text>
</comment>
<evidence type="ECO:0000256" key="5">
    <source>
        <dbReference type="ARBA" id="ARBA00023128"/>
    </source>
</evidence>
<feature type="domain" description="Tr-type G" evidence="10">
    <location>
        <begin position="72"/>
        <end position="253"/>
    </location>
</feature>
<dbReference type="Gene3D" id="2.40.30.10">
    <property type="entry name" value="Translation factors"/>
    <property type="match status" value="1"/>
</dbReference>
<keyword evidence="9" id="KW-0648">Protein biosynthesis</keyword>
<dbReference type="GO" id="GO:0005525">
    <property type="term" value="F:GTP binding"/>
    <property type="evidence" value="ECO:0007669"/>
    <property type="project" value="UniProtKB-UniRule"/>
</dbReference>
<dbReference type="Pfam" id="PF00679">
    <property type="entry name" value="EFG_C"/>
    <property type="match status" value="1"/>
</dbReference>
<dbReference type="SUPFAM" id="SSF54980">
    <property type="entry name" value="EF-G C-terminal domain-like"/>
    <property type="match status" value="2"/>
</dbReference>
<dbReference type="CDD" id="cd03699">
    <property type="entry name" value="EF4_II"/>
    <property type="match status" value="1"/>
</dbReference>
<comment type="catalytic activity">
    <reaction evidence="8">
        <text>GTP + H2O = GDP + phosphate + H(+)</text>
        <dbReference type="Rhea" id="RHEA:19669"/>
        <dbReference type="ChEBI" id="CHEBI:15377"/>
        <dbReference type="ChEBI" id="CHEBI:15378"/>
        <dbReference type="ChEBI" id="CHEBI:37565"/>
        <dbReference type="ChEBI" id="CHEBI:43474"/>
        <dbReference type="ChEBI" id="CHEBI:58189"/>
    </reaction>
    <physiologicalReaction direction="left-to-right" evidence="8">
        <dbReference type="Rhea" id="RHEA:19670"/>
    </physiologicalReaction>
</comment>
<dbReference type="FunFam" id="3.30.70.2570:FF:000001">
    <property type="entry name" value="Translation factor GUF1, mitochondrial"/>
    <property type="match status" value="1"/>
</dbReference>
<evidence type="ECO:0000259" key="10">
    <source>
        <dbReference type="PROSITE" id="PS51722"/>
    </source>
</evidence>
<dbReference type="GO" id="GO:0003924">
    <property type="term" value="F:GTPase activity"/>
    <property type="evidence" value="ECO:0007669"/>
    <property type="project" value="UniProtKB-UniRule"/>
</dbReference>
<dbReference type="FunFam" id="2.40.30.10:FF:000015">
    <property type="entry name" value="Translation factor GUF1, mitochondrial"/>
    <property type="match status" value="1"/>
</dbReference>
<dbReference type="InterPro" id="IPR005225">
    <property type="entry name" value="Small_GTP-bd"/>
</dbReference>
<dbReference type="InterPro" id="IPR006297">
    <property type="entry name" value="EF-4"/>
</dbReference>
<dbReference type="FunFam" id="3.40.50.300:FF:000078">
    <property type="entry name" value="Elongation factor 4"/>
    <property type="match status" value="1"/>
</dbReference>
<evidence type="ECO:0000313" key="12">
    <source>
        <dbReference type="Proteomes" id="UP001178508"/>
    </source>
</evidence>
<evidence type="ECO:0000256" key="9">
    <source>
        <dbReference type="HAMAP-Rule" id="MF_03137"/>
    </source>
</evidence>
<dbReference type="InterPro" id="IPR013842">
    <property type="entry name" value="LepA_CTD"/>
</dbReference>
<keyword evidence="6 9" id="KW-0342">GTP-binding</keyword>
<reference evidence="11" key="1">
    <citation type="submission" date="2023-08" db="EMBL/GenBank/DDBJ databases">
        <authorList>
            <person name="Alioto T."/>
            <person name="Alioto T."/>
            <person name="Gomez Garrido J."/>
        </authorList>
    </citation>
    <scope>NUCLEOTIDE SEQUENCE</scope>
</reference>
<comment type="subcellular location">
    <subcellularLocation>
        <location evidence="9">Mitochondrion inner membrane</location>
        <topology evidence="9">Peripheral membrane protein</topology>
        <orientation evidence="9">Matrix side</orientation>
    </subcellularLocation>
</comment>
<dbReference type="Pfam" id="PF06421">
    <property type="entry name" value="LepA_C"/>
    <property type="match status" value="1"/>
</dbReference>
<keyword evidence="7 9" id="KW-0472">Membrane</keyword>
<keyword evidence="4 9" id="KW-0378">Hydrolase</keyword>
<dbReference type="CDD" id="cd03709">
    <property type="entry name" value="lepA_C"/>
    <property type="match status" value="1"/>
</dbReference>
<dbReference type="InterPro" id="IPR035654">
    <property type="entry name" value="LepA_IV"/>
</dbReference>
<evidence type="ECO:0000313" key="11">
    <source>
        <dbReference type="EMBL" id="CAJ1058366.1"/>
    </source>
</evidence>
<dbReference type="CDD" id="cd01890">
    <property type="entry name" value="LepA"/>
    <property type="match status" value="1"/>
</dbReference>
<evidence type="ECO:0000256" key="3">
    <source>
        <dbReference type="ARBA" id="ARBA00022792"/>
    </source>
</evidence>
<comment type="similarity">
    <text evidence="1">Belongs to the TRAFAC class translation factor GTPase superfamily. Classic translation factor GTPase family. LepA subfamily.</text>
</comment>
<dbReference type="EMBL" id="OY660869">
    <property type="protein sequence ID" value="CAJ1058366.1"/>
    <property type="molecule type" value="Genomic_DNA"/>
</dbReference>
<dbReference type="Pfam" id="PF03144">
    <property type="entry name" value="GTP_EFTU_D2"/>
    <property type="match status" value="1"/>
</dbReference>
<dbReference type="Gene3D" id="3.30.70.2570">
    <property type="entry name" value="Elongation factor 4, C-terminal domain"/>
    <property type="match status" value="1"/>
</dbReference>
<dbReference type="GO" id="GO:0005743">
    <property type="term" value="C:mitochondrial inner membrane"/>
    <property type="evidence" value="ECO:0007669"/>
    <property type="project" value="UniProtKB-SubCell"/>
</dbReference>
<dbReference type="NCBIfam" id="TIGR01393">
    <property type="entry name" value="lepA"/>
    <property type="match status" value="1"/>
</dbReference>
<accession>A0AAV1FCC2</accession>
<evidence type="ECO:0000256" key="1">
    <source>
        <dbReference type="ARBA" id="ARBA00005454"/>
    </source>
</evidence>
<evidence type="ECO:0000256" key="6">
    <source>
        <dbReference type="ARBA" id="ARBA00023134"/>
    </source>
</evidence>
<evidence type="ECO:0000256" key="4">
    <source>
        <dbReference type="ARBA" id="ARBA00022801"/>
    </source>
</evidence>
<gene>
    <name evidence="11" type="ORF">XNOV1_A001356</name>
</gene>
<dbReference type="HAMAP" id="MF_00071">
    <property type="entry name" value="LepA"/>
    <property type="match status" value="1"/>
</dbReference>
<feature type="binding site" evidence="9">
    <location>
        <begin position="81"/>
        <end position="88"/>
    </location>
    <ligand>
        <name>GTP</name>
        <dbReference type="ChEBI" id="CHEBI:37565"/>
    </ligand>
</feature>
<keyword evidence="5 9" id="KW-0496">Mitochondrion</keyword>
<dbReference type="InterPro" id="IPR031157">
    <property type="entry name" value="G_TR_CS"/>
</dbReference>
<dbReference type="InterPro" id="IPR004161">
    <property type="entry name" value="EFTu-like_2"/>
</dbReference>
<comment type="similarity">
    <text evidence="9">Belongs to the GTP-binding elongation factor family. LepA subfamily.</text>
</comment>
<evidence type="ECO:0000256" key="7">
    <source>
        <dbReference type="ARBA" id="ARBA00023136"/>
    </source>
</evidence>
<dbReference type="GO" id="GO:0005759">
    <property type="term" value="C:mitochondrial matrix"/>
    <property type="evidence" value="ECO:0007669"/>
    <property type="project" value="UniProtKB-UniRule"/>
</dbReference>
<proteinExistence type="inferred from homology"/>
<dbReference type="FunFam" id="3.30.70.870:FF:000004">
    <property type="entry name" value="Translation factor GUF1, mitochondrial"/>
    <property type="match status" value="1"/>
</dbReference>
<dbReference type="InterPro" id="IPR027417">
    <property type="entry name" value="P-loop_NTPase"/>
</dbReference>
<dbReference type="GO" id="GO:0045727">
    <property type="term" value="P:positive regulation of translation"/>
    <property type="evidence" value="ECO:0007669"/>
    <property type="project" value="UniProtKB-UniRule"/>
</dbReference>
<evidence type="ECO:0000256" key="2">
    <source>
        <dbReference type="ARBA" id="ARBA00022741"/>
    </source>
</evidence>
<dbReference type="PROSITE" id="PS51722">
    <property type="entry name" value="G_TR_2"/>
    <property type="match status" value="1"/>
</dbReference>
<dbReference type="InterPro" id="IPR035647">
    <property type="entry name" value="EFG_III/V"/>
</dbReference>
<dbReference type="Proteomes" id="UP001178508">
    <property type="component" value="Chromosome 6"/>
</dbReference>
<name>A0AAV1FCC2_XYRNO</name>
<feature type="binding site" evidence="9">
    <location>
        <begin position="200"/>
        <end position="203"/>
    </location>
    <ligand>
        <name>GTP</name>
        <dbReference type="ChEBI" id="CHEBI:37565"/>
    </ligand>
</feature>
<keyword evidence="12" id="KW-1185">Reference proteome</keyword>
<comment type="catalytic activity">
    <reaction evidence="9">
        <text>GTP + H2O = GDP + phosphate + H(+)</text>
        <dbReference type="Rhea" id="RHEA:19669"/>
        <dbReference type="ChEBI" id="CHEBI:15377"/>
        <dbReference type="ChEBI" id="CHEBI:15378"/>
        <dbReference type="ChEBI" id="CHEBI:37565"/>
        <dbReference type="ChEBI" id="CHEBI:43474"/>
        <dbReference type="ChEBI" id="CHEBI:58189"/>
        <dbReference type="EC" id="3.6.5.n1"/>
    </reaction>
</comment>
<dbReference type="PROSITE" id="PS00301">
    <property type="entry name" value="G_TR_1"/>
    <property type="match status" value="1"/>
</dbReference>
<organism evidence="11 12">
    <name type="scientific">Xyrichtys novacula</name>
    <name type="common">Pearly razorfish</name>
    <name type="synonym">Hemipteronotus novacula</name>
    <dbReference type="NCBI Taxonomy" id="13765"/>
    <lineage>
        <taxon>Eukaryota</taxon>
        <taxon>Metazoa</taxon>
        <taxon>Chordata</taxon>
        <taxon>Craniata</taxon>
        <taxon>Vertebrata</taxon>
        <taxon>Euteleostomi</taxon>
        <taxon>Actinopterygii</taxon>
        <taxon>Neopterygii</taxon>
        <taxon>Teleostei</taxon>
        <taxon>Neoteleostei</taxon>
        <taxon>Acanthomorphata</taxon>
        <taxon>Eupercaria</taxon>
        <taxon>Labriformes</taxon>
        <taxon>Labridae</taxon>
        <taxon>Xyrichtys</taxon>
    </lineage>
</organism>
<dbReference type="PRINTS" id="PR00315">
    <property type="entry name" value="ELONGATNFCT"/>
</dbReference>
<dbReference type="GO" id="GO:0097177">
    <property type="term" value="F:mitochondrial ribosome binding"/>
    <property type="evidence" value="ECO:0007669"/>
    <property type="project" value="TreeGrafter"/>
</dbReference>